<dbReference type="InterPro" id="IPR036614">
    <property type="entry name" value="RusA-like_sf"/>
</dbReference>
<dbReference type="GO" id="GO:0006281">
    <property type="term" value="P:DNA repair"/>
    <property type="evidence" value="ECO:0007669"/>
    <property type="project" value="InterPro"/>
</dbReference>
<organism evidence="1">
    <name type="scientific">uncultured Caudovirales phage</name>
    <dbReference type="NCBI Taxonomy" id="2100421"/>
    <lineage>
        <taxon>Viruses</taxon>
        <taxon>Duplodnaviria</taxon>
        <taxon>Heunggongvirae</taxon>
        <taxon>Uroviricota</taxon>
        <taxon>Caudoviricetes</taxon>
        <taxon>Peduoviridae</taxon>
        <taxon>Maltschvirus</taxon>
        <taxon>Maltschvirus maltsch</taxon>
    </lineage>
</organism>
<dbReference type="Pfam" id="PF05866">
    <property type="entry name" value="RusA"/>
    <property type="match status" value="1"/>
</dbReference>
<protein>
    <submittedName>
        <fullName evidence="1">Rus Holliday junction resolvase</fullName>
    </submittedName>
</protein>
<dbReference type="SUPFAM" id="SSF103084">
    <property type="entry name" value="Holliday junction resolvase RusA"/>
    <property type="match status" value="1"/>
</dbReference>
<name>A0A6J5M486_9CAUD</name>
<proteinExistence type="predicted"/>
<gene>
    <name evidence="1" type="ORF">UFOVP403_4</name>
</gene>
<dbReference type="InterPro" id="IPR008822">
    <property type="entry name" value="Endonuclease_RusA-like"/>
</dbReference>
<accession>A0A6J5M486</accession>
<sequence>MSNPFPSIEVLIDPMPCPRPRVGRFGAYYPSKYTKWRKAFHLELARVAGEVKPTSRAIWVDVCCVVQRPKTTKLAYPKPDLDNYLKAVLDACNGKLWEDDSQIVLMYGCKLWTPTPKCQPKILIAGFYDTPRVRRADPRTT</sequence>
<reference evidence="1" key="1">
    <citation type="submission" date="2020-04" db="EMBL/GenBank/DDBJ databases">
        <authorList>
            <person name="Chiriac C."/>
            <person name="Salcher M."/>
            <person name="Ghai R."/>
            <person name="Kavagutti S V."/>
        </authorList>
    </citation>
    <scope>NUCLEOTIDE SEQUENCE</scope>
</reference>
<evidence type="ECO:0000313" key="1">
    <source>
        <dbReference type="EMBL" id="CAB4140187.1"/>
    </source>
</evidence>
<dbReference type="EMBL" id="LR796375">
    <property type="protein sequence ID" value="CAB4140187.1"/>
    <property type="molecule type" value="Genomic_DNA"/>
</dbReference>
<dbReference type="GO" id="GO:0000287">
    <property type="term" value="F:magnesium ion binding"/>
    <property type="evidence" value="ECO:0007669"/>
    <property type="project" value="InterPro"/>
</dbReference>
<dbReference type="GO" id="GO:0006310">
    <property type="term" value="P:DNA recombination"/>
    <property type="evidence" value="ECO:0007669"/>
    <property type="project" value="InterPro"/>
</dbReference>
<dbReference type="Gene3D" id="3.30.1330.70">
    <property type="entry name" value="Holliday junction resolvase RusA"/>
    <property type="match status" value="1"/>
</dbReference>